<feature type="compositionally biased region" description="Basic and acidic residues" evidence="1">
    <location>
        <begin position="23"/>
        <end position="35"/>
    </location>
</feature>
<evidence type="ECO:0000256" key="1">
    <source>
        <dbReference type="SAM" id="MobiDB-lite"/>
    </source>
</evidence>
<feature type="region of interest" description="Disordered" evidence="1">
    <location>
        <begin position="73"/>
        <end position="107"/>
    </location>
</feature>
<reference evidence="2" key="2">
    <citation type="submission" date="2013-10" db="EMBL/GenBank/DDBJ databases">
        <authorList>
            <person name="Aslett M."/>
        </authorList>
    </citation>
    <scope>NUCLEOTIDE SEQUENCE [LARGE SCALE GENOMIC DNA]</scope>
    <source>
        <strain evidence="2">Houghton</strain>
    </source>
</reference>
<dbReference type="EMBL" id="HG673831">
    <property type="protein sequence ID" value="CDJ38298.1"/>
    <property type="molecule type" value="Genomic_DNA"/>
</dbReference>
<gene>
    <name evidence="2" type="ORF">ETH_00016030</name>
</gene>
<evidence type="ECO:0000313" key="2">
    <source>
        <dbReference type="EMBL" id="CDJ38298.1"/>
    </source>
</evidence>
<sequence>MEDSSDEESLSSNGTFSEEEEEKERKEKKGKEDSGLLLAAERRFGLLSAAERSRLRQFAGAPELQNPKLKSAIRGLFSGPGGPPGAPGAPRAPGAPGGPGGPGSAFAGLSRLLEEPEFRALAQALMHAIGGENLNNLETFCGKIRKVSTPGDAAARAE</sequence>
<dbReference type="OrthoDB" id="10636358at2759"/>
<dbReference type="AlphaFoldDB" id="U6KS92"/>
<dbReference type="GeneID" id="25252360"/>
<keyword evidence="3" id="KW-1185">Reference proteome</keyword>
<dbReference type="RefSeq" id="XP_013229136.1">
    <property type="nucleotide sequence ID" value="XM_013373682.1"/>
</dbReference>
<dbReference type="VEuPathDB" id="ToxoDB:ETH2_0803300"/>
<dbReference type="VEuPathDB" id="ToxoDB:ETH_00016030"/>
<dbReference type="Proteomes" id="UP000030747">
    <property type="component" value="Unassembled WGS sequence"/>
</dbReference>
<reference evidence="2" key="1">
    <citation type="submission" date="2013-10" db="EMBL/GenBank/DDBJ databases">
        <title>Genomic analysis of the causative agents of coccidiosis in chickens.</title>
        <authorList>
            <person name="Reid A.J."/>
            <person name="Blake D."/>
            <person name="Billington K."/>
            <person name="Browne H."/>
            <person name="Dunn M."/>
            <person name="Hung S."/>
            <person name="Kawahara F."/>
            <person name="Miranda-Saavedra D."/>
            <person name="Mourier T."/>
            <person name="Nagra H."/>
            <person name="Otto T.D."/>
            <person name="Rawlings N."/>
            <person name="Sanchez A."/>
            <person name="Sanders M."/>
            <person name="Subramaniam C."/>
            <person name="Tay Y."/>
            <person name="Dear P."/>
            <person name="Doerig C."/>
            <person name="Gruber A."/>
            <person name="Parkinson J."/>
            <person name="Shirley M."/>
            <person name="Wan K.L."/>
            <person name="Berriman M."/>
            <person name="Tomley F."/>
            <person name="Pain A."/>
        </authorList>
    </citation>
    <scope>NUCLEOTIDE SEQUENCE [LARGE SCALE GENOMIC DNA]</scope>
    <source>
        <strain evidence="2">Houghton</strain>
    </source>
</reference>
<organism evidence="2 3">
    <name type="scientific">Eimeria tenella</name>
    <name type="common">Coccidian parasite</name>
    <dbReference type="NCBI Taxonomy" id="5802"/>
    <lineage>
        <taxon>Eukaryota</taxon>
        <taxon>Sar</taxon>
        <taxon>Alveolata</taxon>
        <taxon>Apicomplexa</taxon>
        <taxon>Conoidasida</taxon>
        <taxon>Coccidia</taxon>
        <taxon>Eucoccidiorida</taxon>
        <taxon>Eimeriorina</taxon>
        <taxon>Eimeriidae</taxon>
        <taxon>Eimeria</taxon>
    </lineage>
</organism>
<protein>
    <submittedName>
        <fullName evidence="2">Uncharacterized protein</fullName>
    </submittedName>
</protein>
<name>U6KS92_EIMTE</name>
<proteinExistence type="predicted"/>
<evidence type="ECO:0000313" key="3">
    <source>
        <dbReference type="Proteomes" id="UP000030747"/>
    </source>
</evidence>
<accession>U6KS92</accession>
<feature type="region of interest" description="Disordered" evidence="1">
    <location>
        <begin position="1"/>
        <end position="35"/>
    </location>
</feature>